<evidence type="ECO:0000256" key="6">
    <source>
        <dbReference type="SAM" id="MobiDB-lite"/>
    </source>
</evidence>
<dbReference type="PANTHER" id="PTHR10434">
    <property type="entry name" value="1-ACYL-SN-GLYCEROL-3-PHOSPHATE ACYLTRANSFERASE"/>
    <property type="match status" value="1"/>
</dbReference>
<dbReference type="PANTHER" id="PTHR10434:SF64">
    <property type="entry name" value="1-ACYL-SN-GLYCEROL-3-PHOSPHATE ACYLTRANSFERASE-RELATED"/>
    <property type="match status" value="1"/>
</dbReference>
<accession>A0ABU8GUJ4</accession>
<feature type="domain" description="Phospholipid/glycerol acyltransferase" evidence="8">
    <location>
        <begin position="84"/>
        <end position="196"/>
    </location>
</feature>
<keyword evidence="5 9" id="KW-0012">Acyltransferase</keyword>
<feature type="region of interest" description="Disordered" evidence="6">
    <location>
        <begin position="266"/>
        <end position="336"/>
    </location>
</feature>
<dbReference type="CDD" id="cd07989">
    <property type="entry name" value="LPLAT_AGPAT-like"/>
    <property type="match status" value="1"/>
</dbReference>
<evidence type="ECO:0000256" key="4">
    <source>
        <dbReference type="ARBA" id="ARBA00023098"/>
    </source>
</evidence>
<keyword evidence="3" id="KW-0808">Transferase</keyword>
<keyword evidence="10" id="KW-1185">Reference proteome</keyword>
<protein>
    <submittedName>
        <fullName evidence="9">Lysophospholipid acyltransferase family protein</fullName>
    </submittedName>
</protein>
<evidence type="ECO:0000259" key="8">
    <source>
        <dbReference type="SMART" id="SM00563"/>
    </source>
</evidence>
<dbReference type="GO" id="GO:0016746">
    <property type="term" value="F:acyltransferase activity"/>
    <property type="evidence" value="ECO:0007669"/>
    <property type="project" value="UniProtKB-KW"/>
</dbReference>
<evidence type="ECO:0000256" key="7">
    <source>
        <dbReference type="SAM" id="Phobius"/>
    </source>
</evidence>
<evidence type="ECO:0000256" key="1">
    <source>
        <dbReference type="ARBA" id="ARBA00005189"/>
    </source>
</evidence>
<gene>
    <name evidence="9" type="ORF">WB403_47885</name>
</gene>
<dbReference type="SMART" id="SM00563">
    <property type="entry name" value="PlsC"/>
    <property type="match status" value="1"/>
</dbReference>
<comment type="caution">
    <text evidence="9">The sequence shown here is derived from an EMBL/GenBank/DDBJ whole genome shotgun (WGS) entry which is preliminary data.</text>
</comment>
<name>A0ABU8GUJ4_9ACTN</name>
<organism evidence="9 10">
    <name type="scientific">Streptomyces brasiliscabiei</name>
    <dbReference type="NCBI Taxonomy" id="2736302"/>
    <lineage>
        <taxon>Bacteria</taxon>
        <taxon>Bacillati</taxon>
        <taxon>Actinomycetota</taxon>
        <taxon>Actinomycetes</taxon>
        <taxon>Kitasatosporales</taxon>
        <taxon>Streptomycetaceae</taxon>
        <taxon>Streptomyces</taxon>
    </lineage>
</organism>
<keyword evidence="7" id="KW-1133">Transmembrane helix</keyword>
<evidence type="ECO:0000256" key="2">
    <source>
        <dbReference type="ARBA" id="ARBA00022516"/>
    </source>
</evidence>
<keyword evidence="4" id="KW-0443">Lipid metabolism</keyword>
<evidence type="ECO:0000256" key="3">
    <source>
        <dbReference type="ARBA" id="ARBA00022679"/>
    </source>
</evidence>
<dbReference type="Proteomes" id="UP001365781">
    <property type="component" value="Unassembled WGS sequence"/>
</dbReference>
<feature type="compositionally biased region" description="Low complexity" evidence="6">
    <location>
        <begin position="319"/>
        <end position="330"/>
    </location>
</feature>
<feature type="transmembrane region" description="Helical" evidence="7">
    <location>
        <begin position="32"/>
        <end position="52"/>
    </location>
</feature>
<evidence type="ECO:0000256" key="5">
    <source>
        <dbReference type="ARBA" id="ARBA00023315"/>
    </source>
</evidence>
<evidence type="ECO:0000313" key="10">
    <source>
        <dbReference type="Proteomes" id="UP001365781"/>
    </source>
</evidence>
<dbReference type="Pfam" id="PF01553">
    <property type="entry name" value="Acyltransferase"/>
    <property type="match status" value="1"/>
</dbReference>
<dbReference type="SUPFAM" id="SSF69593">
    <property type="entry name" value="Glycerol-3-phosphate (1)-acyltransferase"/>
    <property type="match status" value="1"/>
</dbReference>
<dbReference type="EMBL" id="JBBAYM010000067">
    <property type="protein sequence ID" value="MEI5616833.1"/>
    <property type="molecule type" value="Genomic_DNA"/>
</dbReference>
<dbReference type="InterPro" id="IPR002123">
    <property type="entry name" value="Plipid/glycerol_acylTrfase"/>
</dbReference>
<proteinExistence type="predicted"/>
<comment type="pathway">
    <text evidence="1">Lipid metabolism.</text>
</comment>
<keyword evidence="7" id="KW-0812">Transmembrane</keyword>
<keyword evidence="7" id="KW-0472">Membrane</keyword>
<dbReference type="RefSeq" id="WP_336543279.1">
    <property type="nucleotide sequence ID" value="NZ_JBBAYL010000015.1"/>
</dbReference>
<evidence type="ECO:0000313" key="9">
    <source>
        <dbReference type="EMBL" id="MEI5616833.1"/>
    </source>
</evidence>
<keyword evidence="2" id="KW-0444">Lipid biosynthesis</keyword>
<sequence length="336" mass="34815">MSVWLPSAPCSPQACVEASRSAAAVPRAGARFTAVVALVLLGVLVSVVGLRLPAGVVRRWCRWTVRASGVRVRITGAAPSTGGLLLVANHVSWLDIPLLGAVRPARMLAKSDIRAWPVAGPLVARGGVLFIERDRIRALPETVARIADALRAGAAVVAFPEGSTWCGRAQGRFRRAVFQAALDARVPVQPVRVRYRFTGGGVSTAPAYVGDDSLLSSVWRVVSATDVVAEVDVRPVIAPAAHLDRRALAGAAQTAVTDVAAVAEHAPDAGGGRRGGRPASVRGLRRRAGAETGSGTRWGISVGRDPRSGPVACTSPAAPRGRTYSSSPGSPGRPSP</sequence>
<reference evidence="9 10" key="1">
    <citation type="submission" date="2024-03" db="EMBL/GenBank/DDBJ databases">
        <title>First Report of Pectobacterium brasiliscabiei causing potato scab in china.</title>
        <authorList>
            <person name="Handique U."/>
        </authorList>
    </citation>
    <scope>NUCLEOTIDE SEQUENCE [LARGE SCALE GENOMIC DNA]</scope>
    <source>
        <strain evidence="9 10">ZRIMU1503</strain>
    </source>
</reference>